<reference evidence="2 3" key="1">
    <citation type="submission" date="2018-05" db="EMBL/GenBank/DDBJ databases">
        <title>Genetic diversity of glacier-inhabiting Cryobacterium bacteria in China and description of Cryobacterium mengkeensis sp. nov. and Arthrobacter glacialis sp. nov.</title>
        <authorList>
            <person name="Liu Q."/>
            <person name="Xin Y.-H."/>
        </authorList>
    </citation>
    <scope>NUCLEOTIDE SEQUENCE [LARGE SCALE GENOMIC DNA]</scope>
    <source>
        <strain evidence="2 3">LI2</strain>
    </source>
</reference>
<feature type="domain" description="BPL/LPL catalytic" evidence="1">
    <location>
        <begin position="37"/>
        <end position="236"/>
    </location>
</feature>
<dbReference type="Pfam" id="PF21948">
    <property type="entry name" value="LplA-B_cat"/>
    <property type="match status" value="1"/>
</dbReference>
<evidence type="ECO:0000259" key="1">
    <source>
        <dbReference type="PROSITE" id="PS51733"/>
    </source>
</evidence>
<gene>
    <name evidence="2" type="ORF">CVV68_10270</name>
</gene>
<organism evidence="2 3">
    <name type="scientific">Arthrobacter livingstonensis</name>
    <dbReference type="NCBI Taxonomy" id="670078"/>
    <lineage>
        <taxon>Bacteria</taxon>
        <taxon>Bacillati</taxon>
        <taxon>Actinomycetota</taxon>
        <taxon>Actinomycetes</taxon>
        <taxon>Micrococcales</taxon>
        <taxon>Micrococcaceae</taxon>
        <taxon>Arthrobacter</taxon>
    </lineage>
</organism>
<dbReference type="OrthoDB" id="5243608at2"/>
<name>A0A2V5L792_9MICC</name>
<dbReference type="EMBL" id="QJVD01000009">
    <property type="protein sequence ID" value="PYI67471.1"/>
    <property type="molecule type" value="Genomic_DNA"/>
</dbReference>
<keyword evidence="2" id="KW-0436">Ligase</keyword>
<dbReference type="InterPro" id="IPR004143">
    <property type="entry name" value="BPL_LPL_catalytic"/>
</dbReference>
<dbReference type="Gene3D" id="3.30.930.10">
    <property type="entry name" value="Bira Bifunctional Protein, Domain 2"/>
    <property type="match status" value="1"/>
</dbReference>
<evidence type="ECO:0000313" key="3">
    <source>
        <dbReference type="Proteomes" id="UP000247832"/>
    </source>
</evidence>
<dbReference type="Proteomes" id="UP000247832">
    <property type="component" value="Unassembled WGS sequence"/>
</dbReference>
<dbReference type="AlphaFoldDB" id="A0A2V5L792"/>
<comment type="caution">
    <text evidence="2">The sequence shown here is derived from an EMBL/GenBank/DDBJ whole genome shotgun (WGS) entry which is preliminary data.</text>
</comment>
<evidence type="ECO:0000313" key="2">
    <source>
        <dbReference type="EMBL" id="PYI67471.1"/>
    </source>
</evidence>
<dbReference type="SUPFAM" id="SSF55681">
    <property type="entry name" value="Class II aaRS and biotin synthetases"/>
    <property type="match status" value="1"/>
</dbReference>
<proteinExistence type="predicted"/>
<dbReference type="GO" id="GO:0016874">
    <property type="term" value="F:ligase activity"/>
    <property type="evidence" value="ECO:0007669"/>
    <property type="project" value="UniProtKB-KW"/>
</dbReference>
<dbReference type="RefSeq" id="WP_110500910.1">
    <property type="nucleotide sequence ID" value="NZ_QJVD01000009.1"/>
</dbReference>
<dbReference type="PROSITE" id="PS51733">
    <property type="entry name" value="BPL_LPL_CATALYTIC"/>
    <property type="match status" value="1"/>
</dbReference>
<keyword evidence="3" id="KW-1185">Reference proteome</keyword>
<protein>
    <submittedName>
        <fullName evidence="2">Lipoate--protein ligase</fullName>
    </submittedName>
</protein>
<accession>A0A2V5L792</accession>
<dbReference type="InterPro" id="IPR045864">
    <property type="entry name" value="aa-tRNA-synth_II/BPL/LPL"/>
</dbReference>
<sequence length="238" mass="25092">MSRLLAPSLAVHRQAESLGAEADLNRGLELLAEVKAGRLPAMLRLYRPEPTVAFGQRDTRLAGFAEARKASLAHGFIPAVRRAGGRAAAYHRGTLIVDHIQPQEDSIADAKARFGFFGELFTDALRSLGVDAGVGEIPGEYCPGEFSVFGRGTPGPLKLVGTAQRVVAGAWLFSSVIVVQDSAPIRGVLVDTYDALGLAWDPRTAGAAEDLAPGITVDAVEAAVLTAYSRDTELVTGL</sequence>